<accession>C3ZSK6</accession>
<evidence type="ECO:0000313" key="3">
    <source>
        <dbReference type="EMBL" id="EEN44408.1"/>
    </source>
</evidence>
<feature type="transmembrane region" description="Helical" evidence="1">
    <location>
        <begin position="140"/>
        <end position="160"/>
    </location>
</feature>
<protein>
    <submittedName>
        <fullName evidence="3">Uncharacterized protein</fullName>
    </submittedName>
</protein>
<proteinExistence type="predicted"/>
<keyword evidence="1" id="KW-0472">Membrane</keyword>
<feature type="transmembrane region" description="Helical" evidence="1">
    <location>
        <begin position="172"/>
        <end position="190"/>
    </location>
</feature>
<gene>
    <name evidence="3" type="ORF">BRAFLDRAFT_63348</name>
</gene>
<keyword evidence="1" id="KW-0812">Transmembrane</keyword>
<reference evidence="3" key="1">
    <citation type="journal article" date="2008" name="Nature">
        <title>The amphioxus genome and the evolution of the chordate karyotype.</title>
        <authorList>
            <consortium name="US DOE Joint Genome Institute (JGI-PGF)"/>
            <person name="Putnam N.H."/>
            <person name="Butts T."/>
            <person name="Ferrier D.E.K."/>
            <person name="Furlong R.F."/>
            <person name="Hellsten U."/>
            <person name="Kawashima T."/>
            <person name="Robinson-Rechavi M."/>
            <person name="Shoguchi E."/>
            <person name="Terry A."/>
            <person name="Yu J.-K."/>
            <person name="Benito-Gutierrez E.L."/>
            <person name="Dubchak I."/>
            <person name="Garcia-Fernandez J."/>
            <person name="Gibson-Brown J.J."/>
            <person name="Grigoriev I.V."/>
            <person name="Horton A.C."/>
            <person name="de Jong P.J."/>
            <person name="Jurka J."/>
            <person name="Kapitonov V.V."/>
            <person name="Kohara Y."/>
            <person name="Kuroki Y."/>
            <person name="Lindquist E."/>
            <person name="Lucas S."/>
            <person name="Osoegawa K."/>
            <person name="Pennacchio L.A."/>
            <person name="Salamov A.A."/>
            <person name="Satou Y."/>
            <person name="Sauka-Spengler T."/>
            <person name="Schmutz J."/>
            <person name="Shin-I T."/>
            <person name="Toyoda A."/>
            <person name="Bronner-Fraser M."/>
            <person name="Fujiyama A."/>
            <person name="Holland L.Z."/>
            <person name="Holland P.W.H."/>
            <person name="Satoh N."/>
            <person name="Rokhsar D.S."/>
        </authorList>
    </citation>
    <scope>NUCLEOTIDE SEQUENCE [LARGE SCALE GENOMIC DNA]</scope>
    <source>
        <strain evidence="3">S238N-H82</strain>
        <tissue evidence="3">Testes</tissue>
    </source>
</reference>
<keyword evidence="1" id="KW-1133">Transmembrane helix</keyword>
<keyword evidence="2" id="KW-0732">Signal</keyword>
<feature type="chain" id="PRO_5002937146" evidence="2">
    <location>
        <begin position="27"/>
        <end position="212"/>
    </location>
</feature>
<name>C3ZSK6_BRAFL</name>
<feature type="signal peptide" evidence="2">
    <location>
        <begin position="1"/>
        <end position="26"/>
    </location>
</feature>
<dbReference type="EMBL" id="GG666674">
    <property type="protein sequence ID" value="EEN44408.1"/>
    <property type="molecule type" value="Genomic_DNA"/>
</dbReference>
<feature type="transmembrane region" description="Helical" evidence="1">
    <location>
        <begin position="66"/>
        <end position="87"/>
    </location>
</feature>
<evidence type="ECO:0000256" key="1">
    <source>
        <dbReference type="SAM" id="Phobius"/>
    </source>
</evidence>
<dbReference type="AlphaFoldDB" id="C3ZSK6"/>
<feature type="transmembrane region" description="Helical" evidence="1">
    <location>
        <begin position="99"/>
        <end position="120"/>
    </location>
</feature>
<evidence type="ECO:0000256" key="2">
    <source>
        <dbReference type="SAM" id="SignalP"/>
    </source>
</evidence>
<dbReference type="InParanoid" id="C3ZSK6"/>
<organism>
    <name type="scientific">Branchiostoma floridae</name>
    <name type="common">Florida lancelet</name>
    <name type="synonym">Amphioxus</name>
    <dbReference type="NCBI Taxonomy" id="7739"/>
    <lineage>
        <taxon>Eukaryota</taxon>
        <taxon>Metazoa</taxon>
        <taxon>Chordata</taxon>
        <taxon>Cephalochordata</taxon>
        <taxon>Leptocardii</taxon>
        <taxon>Amphioxiformes</taxon>
        <taxon>Branchiostomatidae</taxon>
        <taxon>Branchiostoma</taxon>
    </lineage>
</organism>
<sequence>MAATFRSTRRLLTSAALVVLIQLAFSIGTTSGQTTAAAGSTAAPSTAAPSTAATTAAPVPPIRYEIVLVYESCSIWAIILMLTILVADASMNYTVVKHVASIGPLVNLIIAGTCLVLAPIPFNNGNSDGSTNKDFPYTTMSLLCSVGMMPAIAGTIMSAIDVAPGYQWPGMIMGSICTGLMAGCIIWYITRAVTHKKRVARGKHHSLLPHTV</sequence>